<dbReference type="NCBIfam" id="TIGR02226">
    <property type="entry name" value="two_anch"/>
    <property type="match status" value="1"/>
</dbReference>
<dbReference type="EMBL" id="CP025958">
    <property type="protein sequence ID" value="AWM38562.1"/>
    <property type="molecule type" value="Genomic_DNA"/>
</dbReference>
<keyword evidence="2" id="KW-1133">Transmembrane helix</keyword>
<dbReference type="PANTHER" id="PTHR37464:SF1">
    <property type="entry name" value="BLL2463 PROTEIN"/>
    <property type="match status" value="1"/>
</dbReference>
<proteinExistence type="predicted"/>
<accession>A0A2Z3H2L2</accession>
<name>A0A2Z3H2L2_9BACT</name>
<dbReference type="RefSeq" id="WP_010042327.1">
    <property type="nucleotide sequence ID" value="NZ_CP025958.1"/>
</dbReference>
<dbReference type="InterPro" id="IPR024163">
    <property type="entry name" value="Aerotolerance_reg_N"/>
</dbReference>
<gene>
    <name evidence="4" type="ORF">C1280_17295</name>
</gene>
<evidence type="ECO:0000313" key="5">
    <source>
        <dbReference type="Proteomes" id="UP000245802"/>
    </source>
</evidence>
<feature type="transmembrane region" description="Helical" evidence="2">
    <location>
        <begin position="59"/>
        <end position="81"/>
    </location>
</feature>
<dbReference type="SUPFAM" id="SSF52317">
    <property type="entry name" value="Class I glutamine amidotransferase-like"/>
    <property type="match status" value="1"/>
</dbReference>
<feature type="transmembrane region" description="Helical" evidence="2">
    <location>
        <begin position="6"/>
        <end position="27"/>
    </location>
</feature>
<dbReference type="OrthoDB" id="237862at2"/>
<dbReference type="KEGG" id="gog:C1280_17295"/>
<dbReference type="Gene3D" id="2.60.40.10">
    <property type="entry name" value="Immunoglobulins"/>
    <property type="match status" value="1"/>
</dbReference>
<keyword evidence="2" id="KW-0472">Membrane</keyword>
<sequence>MLSLFLNPWTFLAGAALIAAPIVIHLINRIRFRRVQWAAMEFLLKAQKRMRRRKILEQLLLLLLRCLIVFLVGLLLGRFLGCNSGQGKETRATTHLVILDDSPSMADVWRDEGAQTDAFAVGKRLIHEKLMRAAGEAATAQTFQVMRTSELGKPFPAKPEEAKVNAAAIEAMEGHLAQFQVSTVRRSLRDALDAAKAHMATVPAGEAKVIHVLSDLRNVDWAEDGQAVNDKLTELKDSGATVHLIDVAPPARKPDRKSPPFTDNVAIVEVKPRNRVVAANQQTELEVRLKNYGSTDLKEVRVEFYVNGEMRRDISLVVPSLPANQERVATCQATFTQVGTREKPLDRFNLVTAVLAVPEPGGLAIDNVRHAVVEVRPKLQVLVVDGRVDKRDKQDGDSFYLRRLFIDSFGGIDWVTTEPPKLDGLDLRPFTTVYLLNVPTLSPGAVTNLEQFVSNGGGVGVFLGPDVKPDEYTARMYKGGAGFFPVPLPAKFTDELKPEQKTARELAFGKRVILRDPANRQHPALSAIYTNERGGTAKDSEVERYFLFTNIDFYWPVARRGGWREDKLVRELYCMPNEKPIAEFEERARNLVIEVKKRYNEPKFEKARKYLDPLLRQIQETPAQVGIPLSVLARYLDQLLCDQINDGDESEPVLRDFWSQPELAEVRPQATALRDEAKFGDPLYIVKEFGRGRVAVMTTDAGGTHSPGNKQWTDWPSGKGSPGWVVVVSEMQKYLSGGGAEGNLALGDRFFAEFEATRYKPFAARHLLTADVAKAEGGRALLTLKPLTDQVLDQPANPPDAAPDAPRRPLQLAYADARVPGAYLFSLTRLKGDKDPPGTPAEQPDYAAVAFNVDAMREADLRRANTDDLAQWTNKAPIHNTDDLSWLDDFKQKPSDMSSRRWLYFLLLLVLIAEQAWAVRMSYHTKPEDLEALAPSAAAAFQPRSTPLPTEAAADEPVGAGA</sequence>
<evidence type="ECO:0000256" key="2">
    <source>
        <dbReference type="SAM" id="Phobius"/>
    </source>
</evidence>
<evidence type="ECO:0000313" key="4">
    <source>
        <dbReference type="EMBL" id="AWM38562.1"/>
    </source>
</evidence>
<evidence type="ECO:0000259" key="3">
    <source>
        <dbReference type="Pfam" id="PF07584"/>
    </source>
</evidence>
<reference evidence="4 5" key="1">
    <citation type="submission" date="2018-01" db="EMBL/GenBank/DDBJ databases">
        <title>G. obscuriglobus.</title>
        <authorList>
            <person name="Franke J."/>
            <person name="Blomberg W."/>
            <person name="Selmecki A."/>
        </authorList>
    </citation>
    <scope>NUCLEOTIDE SEQUENCE [LARGE SCALE GENOMIC DNA]</scope>
    <source>
        <strain evidence="4 5">DSM 5831</strain>
    </source>
</reference>
<dbReference type="Gene3D" id="3.40.50.880">
    <property type="match status" value="1"/>
</dbReference>
<dbReference type="AlphaFoldDB" id="A0A2Z3H2L2"/>
<dbReference type="InterPro" id="IPR029062">
    <property type="entry name" value="Class_I_gatase-like"/>
</dbReference>
<keyword evidence="5" id="KW-1185">Reference proteome</keyword>
<dbReference type="Proteomes" id="UP000245802">
    <property type="component" value="Chromosome"/>
</dbReference>
<feature type="region of interest" description="Disordered" evidence="1">
    <location>
        <begin position="941"/>
        <end position="962"/>
    </location>
</feature>
<dbReference type="Pfam" id="PF07584">
    <property type="entry name" value="BatA"/>
    <property type="match status" value="1"/>
</dbReference>
<dbReference type="PANTHER" id="PTHR37464">
    <property type="entry name" value="BLL2463 PROTEIN"/>
    <property type="match status" value="1"/>
</dbReference>
<keyword evidence="2" id="KW-0812">Transmembrane</keyword>
<feature type="domain" description="Aerotolerance regulator N-terminal" evidence="3">
    <location>
        <begin position="4"/>
        <end position="76"/>
    </location>
</feature>
<organism evidence="4 5">
    <name type="scientific">Gemmata obscuriglobus</name>
    <dbReference type="NCBI Taxonomy" id="114"/>
    <lineage>
        <taxon>Bacteria</taxon>
        <taxon>Pseudomonadati</taxon>
        <taxon>Planctomycetota</taxon>
        <taxon>Planctomycetia</taxon>
        <taxon>Gemmatales</taxon>
        <taxon>Gemmataceae</taxon>
        <taxon>Gemmata</taxon>
    </lineage>
</organism>
<protein>
    <recommendedName>
        <fullName evidence="3">Aerotolerance regulator N-terminal domain-containing protein</fullName>
    </recommendedName>
</protein>
<evidence type="ECO:0000256" key="1">
    <source>
        <dbReference type="SAM" id="MobiDB-lite"/>
    </source>
</evidence>
<dbReference type="InterPro" id="IPR011933">
    <property type="entry name" value="Double_TM_dom"/>
</dbReference>
<dbReference type="InterPro" id="IPR013783">
    <property type="entry name" value="Ig-like_fold"/>
</dbReference>